<dbReference type="GO" id="GO:0016491">
    <property type="term" value="F:oxidoreductase activity"/>
    <property type="evidence" value="ECO:0007669"/>
    <property type="project" value="InterPro"/>
</dbReference>
<dbReference type="Gene3D" id="3.30.70.100">
    <property type="match status" value="1"/>
</dbReference>
<evidence type="ECO:0000313" key="4">
    <source>
        <dbReference type="Proteomes" id="UP000240883"/>
    </source>
</evidence>
<protein>
    <recommendedName>
        <fullName evidence="2">EthD domain-containing protein</fullName>
    </recommendedName>
</protein>
<dbReference type="AlphaFoldDB" id="A0A2T2P1S3"/>
<accession>A0A2T2P1S3</accession>
<dbReference type="STRING" id="1448308.A0A2T2P1S3"/>
<evidence type="ECO:0000256" key="1">
    <source>
        <dbReference type="ARBA" id="ARBA00005986"/>
    </source>
</evidence>
<keyword evidence="4" id="KW-1185">Reference proteome</keyword>
<sequence>MTYSIVLFVSRKPGLSIAQFRHHWEEIHVPLLKSLTGNSFPLSHARNYVARVEDGAGERAGVRTASSKKADSTAPVVLVGNKEDVDWDGFATLTFRDELHFQQFFALVNQPEAADKIQEDEEAFSDPAKFKVVVLGETLNTSLD</sequence>
<organism evidence="3 4">
    <name type="scientific">Corynespora cassiicola Philippines</name>
    <dbReference type="NCBI Taxonomy" id="1448308"/>
    <lineage>
        <taxon>Eukaryota</taxon>
        <taxon>Fungi</taxon>
        <taxon>Dikarya</taxon>
        <taxon>Ascomycota</taxon>
        <taxon>Pezizomycotina</taxon>
        <taxon>Dothideomycetes</taxon>
        <taxon>Pleosporomycetidae</taxon>
        <taxon>Pleosporales</taxon>
        <taxon>Corynesporascaceae</taxon>
        <taxon>Corynespora</taxon>
    </lineage>
</organism>
<dbReference type="EMBL" id="KZ678131">
    <property type="protein sequence ID" value="PSN71308.1"/>
    <property type="molecule type" value="Genomic_DNA"/>
</dbReference>
<dbReference type="Pfam" id="PF07110">
    <property type="entry name" value="EthD"/>
    <property type="match status" value="1"/>
</dbReference>
<comment type="similarity">
    <text evidence="1">Belongs to the tpcK family.</text>
</comment>
<evidence type="ECO:0000259" key="2">
    <source>
        <dbReference type="Pfam" id="PF07110"/>
    </source>
</evidence>
<evidence type="ECO:0000313" key="3">
    <source>
        <dbReference type="EMBL" id="PSN71308.1"/>
    </source>
</evidence>
<gene>
    <name evidence="3" type="ORF">BS50DRAFT_280020</name>
</gene>
<reference evidence="3 4" key="1">
    <citation type="journal article" date="2018" name="Front. Microbiol.">
        <title>Genome-Wide Analysis of Corynespora cassiicola Leaf Fall Disease Putative Effectors.</title>
        <authorList>
            <person name="Lopez D."/>
            <person name="Ribeiro S."/>
            <person name="Label P."/>
            <person name="Fumanal B."/>
            <person name="Venisse J.S."/>
            <person name="Kohler A."/>
            <person name="de Oliveira R.R."/>
            <person name="Labutti K."/>
            <person name="Lipzen A."/>
            <person name="Lail K."/>
            <person name="Bauer D."/>
            <person name="Ohm R.A."/>
            <person name="Barry K.W."/>
            <person name="Spatafora J."/>
            <person name="Grigoriev I.V."/>
            <person name="Martin F.M."/>
            <person name="Pujade-Renaud V."/>
        </authorList>
    </citation>
    <scope>NUCLEOTIDE SEQUENCE [LARGE SCALE GENOMIC DNA]</scope>
    <source>
        <strain evidence="3 4">Philippines</strain>
    </source>
</reference>
<dbReference type="OrthoDB" id="2519291at2759"/>
<proteinExistence type="inferred from homology"/>
<name>A0A2T2P1S3_CORCC</name>
<dbReference type="Proteomes" id="UP000240883">
    <property type="component" value="Unassembled WGS sequence"/>
</dbReference>
<dbReference type="InterPro" id="IPR011008">
    <property type="entry name" value="Dimeric_a/b-barrel"/>
</dbReference>
<feature type="domain" description="EthD" evidence="2">
    <location>
        <begin position="12"/>
        <end position="127"/>
    </location>
</feature>
<dbReference type="SUPFAM" id="SSF54909">
    <property type="entry name" value="Dimeric alpha+beta barrel"/>
    <property type="match status" value="1"/>
</dbReference>
<dbReference type="InterPro" id="IPR009799">
    <property type="entry name" value="EthD_dom"/>
</dbReference>